<feature type="transmembrane region" description="Helical" evidence="6">
    <location>
        <begin position="44"/>
        <end position="63"/>
    </location>
</feature>
<keyword evidence="4 6" id="KW-1133">Transmembrane helix</keyword>
<feature type="transmembrane region" description="Helical" evidence="6">
    <location>
        <begin position="323"/>
        <end position="344"/>
    </location>
</feature>
<dbReference type="Pfam" id="PF07690">
    <property type="entry name" value="MFS_1"/>
    <property type="match status" value="1"/>
</dbReference>
<dbReference type="PANTHER" id="PTHR43124">
    <property type="entry name" value="PURINE EFFLUX PUMP PBUE"/>
    <property type="match status" value="1"/>
</dbReference>
<keyword evidence="3 6" id="KW-0812">Transmembrane</keyword>
<dbReference type="Proteomes" id="UP000307510">
    <property type="component" value="Unassembled WGS sequence"/>
</dbReference>
<sequence length="387" mass="39704">MPTSLLVLALSAFAIGTTEFVIMGLLPEVAGDLSVTIPAAGWLVSGYAFSVAIGAPIMALLTARLPRKTALLMLMGIFILGNLLCAVAANYGLLMLARIITALCHGAFFGIGSVVAASLVPANRKASAVALMFTGLTLANVLGVPAGTALGQIAGWRSPFWAVTLIGVFALIGLWSVLPKKHDEEAVDMRKEVAALRNGPLWLALGTTVLFSAAVFALFTYVAPLLGEVTRVSPHGITWSLVLIGLGLTLGNILGGRLADWRLGTTLAGVFATMAVVSTVLSWTSASLIPAEITLFIWAAAAFAAVPALQVNVVRVGGAAPNLVATLNIGAFNVGNAIGAWVGGSVIDHGLGLTRVPLAGAVLSVLALIAVMIAFSGKPNQTQPVLD</sequence>
<name>A0A5R8ZWV6_PSENT</name>
<reference evidence="8 9" key="1">
    <citation type="submission" date="2019-05" db="EMBL/GenBank/DDBJ databases">
        <authorList>
            <person name="Moore K."/>
            <person name="O'Neill P."/>
            <person name="Farbos A."/>
            <person name="Studholme D.J."/>
        </authorList>
    </citation>
    <scope>NUCLEOTIDE SEQUENCE [LARGE SCALE GENOMIC DNA]</scope>
    <source>
        <strain evidence="8 9">DSM 9128</strain>
    </source>
</reference>
<dbReference type="GO" id="GO:0005886">
    <property type="term" value="C:plasma membrane"/>
    <property type="evidence" value="ECO:0007669"/>
    <property type="project" value="UniProtKB-SubCell"/>
</dbReference>
<evidence type="ECO:0000313" key="9">
    <source>
        <dbReference type="Proteomes" id="UP000307510"/>
    </source>
</evidence>
<feature type="transmembrane region" description="Helical" evidence="6">
    <location>
        <begin position="267"/>
        <end position="289"/>
    </location>
</feature>
<evidence type="ECO:0000256" key="1">
    <source>
        <dbReference type="ARBA" id="ARBA00004651"/>
    </source>
</evidence>
<dbReference type="AlphaFoldDB" id="A0A5R8ZWV6"/>
<evidence type="ECO:0000256" key="3">
    <source>
        <dbReference type="ARBA" id="ARBA00022692"/>
    </source>
</evidence>
<feature type="transmembrane region" description="Helical" evidence="6">
    <location>
        <begin position="160"/>
        <end position="178"/>
    </location>
</feature>
<dbReference type="Gene3D" id="1.20.1250.20">
    <property type="entry name" value="MFS general substrate transporter like domains"/>
    <property type="match status" value="2"/>
</dbReference>
<organism evidence="8 9">
    <name type="scientific">Pseudomonas nitroreducens</name>
    <dbReference type="NCBI Taxonomy" id="46680"/>
    <lineage>
        <taxon>Bacteria</taxon>
        <taxon>Pseudomonadati</taxon>
        <taxon>Pseudomonadota</taxon>
        <taxon>Gammaproteobacteria</taxon>
        <taxon>Pseudomonadales</taxon>
        <taxon>Pseudomonadaceae</taxon>
        <taxon>Pseudomonas</taxon>
    </lineage>
</organism>
<proteinExistence type="predicted"/>
<dbReference type="PANTHER" id="PTHR43124:SF8">
    <property type="entry name" value="INNER MEMBRANE TRANSPORT PROTEIN YDHP"/>
    <property type="match status" value="1"/>
</dbReference>
<dbReference type="InterPro" id="IPR036259">
    <property type="entry name" value="MFS_trans_sf"/>
</dbReference>
<dbReference type="CDD" id="cd17324">
    <property type="entry name" value="MFS_NepI_like"/>
    <property type="match status" value="1"/>
</dbReference>
<evidence type="ECO:0000256" key="2">
    <source>
        <dbReference type="ARBA" id="ARBA00022475"/>
    </source>
</evidence>
<feature type="transmembrane region" description="Helical" evidence="6">
    <location>
        <begin position="356"/>
        <end position="375"/>
    </location>
</feature>
<keyword evidence="5 6" id="KW-0472">Membrane</keyword>
<feature type="transmembrane region" description="Helical" evidence="6">
    <location>
        <begin position="129"/>
        <end position="154"/>
    </location>
</feature>
<dbReference type="EMBL" id="VASG01000007">
    <property type="protein sequence ID" value="TLP70770.1"/>
    <property type="molecule type" value="Genomic_DNA"/>
</dbReference>
<evidence type="ECO:0000256" key="6">
    <source>
        <dbReference type="SAM" id="Phobius"/>
    </source>
</evidence>
<dbReference type="PROSITE" id="PS50850">
    <property type="entry name" value="MFS"/>
    <property type="match status" value="1"/>
</dbReference>
<dbReference type="InterPro" id="IPR020846">
    <property type="entry name" value="MFS_dom"/>
</dbReference>
<keyword evidence="2" id="KW-1003">Cell membrane</keyword>
<protein>
    <submittedName>
        <fullName evidence="8">MFS transporter</fullName>
    </submittedName>
</protein>
<comment type="subcellular location">
    <subcellularLocation>
        <location evidence="1">Cell membrane</location>
        <topology evidence="1">Multi-pass membrane protein</topology>
    </subcellularLocation>
</comment>
<comment type="caution">
    <text evidence="8">The sequence shown here is derived from an EMBL/GenBank/DDBJ whole genome shotgun (WGS) entry which is preliminary data.</text>
</comment>
<feature type="transmembrane region" description="Helical" evidence="6">
    <location>
        <begin position="99"/>
        <end position="122"/>
    </location>
</feature>
<reference evidence="9" key="2">
    <citation type="submission" date="2019-06" db="EMBL/GenBank/DDBJ databases">
        <title>AzeR, a transcriptional regulator that responds to azelaic acid in Pseudomonas nitroreducens.</title>
        <authorList>
            <person name="Bez C."/>
            <person name="Javvadi S.G."/>
            <person name="Bertani I."/>
            <person name="Devescovi G."/>
            <person name="Studholme D.J."/>
            <person name="Geller A."/>
            <person name="Levy A."/>
            <person name="Venturi V."/>
        </authorList>
    </citation>
    <scope>NUCLEOTIDE SEQUENCE [LARGE SCALE GENOMIC DNA]</scope>
    <source>
        <strain evidence="9">DSM 9128</strain>
    </source>
</reference>
<feature type="transmembrane region" description="Helical" evidence="6">
    <location>
        <begin position="199"/>
        <end position="224"/>
    </location>
</feature>
<gene>
    <name evidence="8" type="ORF">FEA48_23320</name>
</gene>
<accession>A0A5R8ZWV6</accession>
<evidence type="ECO:0000313" key="8">
    <source>
        <dbReference type="EMBL" id="TLP70770.1"/>
    </source>
</evidence>
<dbReference type="RefSeq" id="WP_138215929.1">
    <property type="nucleotide sequence ID" value="NZ_VASG01000007.1"/>
</dbReference>
<evidence type="ECO:0000259" key="7">
    <source>
        <dbReference type="PROSITE" id="PS50850"/>
    </source>
</evidence>
<feature type="transmembrane region" description="Helical" evidence="6">
    <location>
        <begin position="236"/>
        <end position="255"/>
    </location>
</feature>
<evidence type="ECO:0000256" key="5">
    <source>
        <dbReference type="ARBA" id="ARBA00023136"/>
    </source>
</evidence>
<feature type="transmembrane region" description="Helical" evidence="6">
    <location>
        <begin position="295"/>
        <end position="314"/>
    </location>
</feature>
<evidence type="ECO:0000256" key="4">
    <source>
        <dbReference type="ARBA" id="ARBA00022989"/>
    </source>
</evidence>
<feature type="domain" description="Major facilitator superfamily (MFS) profile" evidence="7">
    <location>
        <begin position="4"/>
        <end position="382"/>
    </location>
</feature>
<dbReference type="SUPFAM" id="SSF103473">
    <property type="entry name" value="MFS general substrate transporter"/>
    <property type="match status" value="1"/>
</dbReference>
<feature type="transmembrane region" description="Helical" evidence="6">
    <location>
        <begin position="70"/>
        <end position="93"/>
    </location>
</feature>
<dbReference type="InterPro" id="IPR050189">
    <property type="entry name" value="MFS_Efflux_Transporters"/>
</dbReference>
<dbReference type="GO" id="GO:0022857">
    <property type="term" value="F:transmembrane transporter activity"/>
    <property type="evidence" value="ECO:0007669"/>
    <property type="project" value="InterPro"/>
</dbReference>
<dbReference type="InterPro" id="IPR011701">
    <property type="entry name" value="MFS"/>
</dbReference>